<dbReference type="Proteomes" id="UP001589716">
    <property type="component" value="Unassembled WGS sequence"/>
</dbReference>
<dbReference type="SMART" id="SM00382">
    <property type="entry name" value="AAA"/>
    <property type="match status" value="1"/>
</dbReference>
<evidence type="ECO:0000259" key="6">
    <source>
        <dbReference type="PROSITE" id="PS50006"/>
    </source>
</evidence>
<dbReference type="InterPro" id="IPR000253">
    <property type="entry name" value="FHA_dom"/>
</dbReference>
<accession>A0ABV5QSR7</accession>
<comment type="caution">
    <text evidence="8">The sequence shown here is derived from an EMBL/GenBank/DDBJ whole genome shotgun (WGS) entry which is preliminary data.</text>
</comment>
<dbReference type="InterPro" id="IPR008984">
    <property type="entry name" value="SMAD_FHA_dom_sf"/>
</dbReference>
<evidence type="ECO:0000256" key="5">
    <source>
        <dbReference type="SAM" id="MobiDB-lite"/>
    </source>
</evidence>
<dbReference type="PANTHER" id="PTHR22683:SF1">
    <property type="entry name" value="TYPE VII SECRETION SYSTEM PROTEIN ESSC"/>
    <property type="match status" value="1"/>
</dbReference>
<gene>
    <name evidence="8" type="ORF">ACFFTP_17865</name>
</gene>
<feature type="compositionally biased region" description="Low complexity" evidence="5">
    <location>
        <begin position="905"/>
        <end position="915"/>
    </location>
</feature>
<feature type="domain" description="FHA" evidence="6">
    <location>
        <begin position="120"/>
        <end position="170"/>
    </location>
</feature>
<dbReference type="CDD" id="cd00060">
    <property type="entry name" value="FHA"/>
    <property type="match status" value="1"/>
</dbReference>
<evidence type="ECO:0000313" key="8">
    <source>
        <dbReference type="EMBL" id="MFB9556049.1"/>
    </source>
</evidence>
<dbReference type="PROSITE" id="PS50006">
    <property type="entry name" value="FHA_DOMAIN"/>
    <property type="match status" value="1"/>
</dbReference>
<dbReference type="Pfam" id="PF01580">
    <property type="entry name" value="FtsK_SpoIIIE"/>
    <property type="match status" value="1"/>
</dbReference>
<evidence type="ECO:0000256" key="3">
    <source>
        <dbReference type="ARBA" id="ARBA00022840"/>
    </source>
</evidence>
<dbReference type="EMBL" id="JBHMCT010000011">
    <property type="protein sequence ID" value="MFB9556049.1"/>
    <property type="molecule type" value="Genomic_DNA"/>
</dbReference>
<evidence type="ECO:0000256" key="2">
    <source>
        <dbReference type="ARBA" id="ARBA00022741"/>
    </source>
</evidence>
<organism evidence="8 9">
    <name type="scientific">Streptomyces roseoviridis</name>
    <dbReference type="NCBI Taxonomy" id="67361"/>
    <lineage>
        <taxon>Bacteria</taxon>
        <taxon>Bacillati</taxon>
        <taxon>Actinomycetota</taxon>
        <taxon>Actinomycetes</taxon>
        <taxon>Kitasatosporales</taxon>
        <taxon>Streptomycetaceae</taxon>
        <taxon>Streptomyces</taxon>
    </lineage>
</organism>
<dbReference type="Pfam" id="PF00498">
    <property type="entry name" value="FHA"/>
    <property type="match status" value="1"/>
</dbReference>
<evidence type="ECO:0000256" key="4">
    <source>
        <dbReference type="PROSITE-ProRule" id="PRU00289"/>
    </source>
</evidence>
<dbReference type="InterPro" id="IPR002543">
    <property type="entry name" value="FtsK_dom"/>
</dbReference>
<feature type="region of interest" description="Disordered" evidence="5">
    <location>
        <begin position="190"/>
        <end position="332"/>
    </location>
</feature>
<dbReference type="InterPro" id="IPR050206">
    <property type="entry name" value="FtsK/SpoIIIE/SftA"/>
</dbReference>
<keyword evidence="9" id="KW-1185">Reference proteome</keyword>
<feature type="region of interest" description="Disordered" evidence="5">
    <location>
        <begin position="1169"/>
        <end position="1203"/>
    </location>
</feature>
<dbReference type="SMART" id="SM00240">
    <property type="entry name" value="FHA"/>
    <property type="match status" value="1"/>
</dbReference>
<proteinExistence type="predicted"/>
<feature type="binding site" evidence="4">
    <location>
        <begin position="744"/>
        <end position="751"/>
    </location>
    <ligand>
        <name>ATP</name>
        <dbReference type="ChEBI" id="CHEBI:30616"/>
    </ligand>
</feature>
<dbReference type="PANTHER" id="PTHR22683">
    <property type="entry name" value="SPORULATION PROTEIN RELATED"/>
    <property type="match status" value="1"/>
</dbReference>
<keyword evidence="2 4" id="KW-0547">Nucleotide-binding</keyword>
<keyword evidence="3 4" id="KW-0067">ATP-binding</keyword>
<feature type="compositionally biased region" description="Basic and acidic residues" evidence="5">
    <location>
        <begin position="1044"/>
        <end position="1074"/>
    </location>
</feature>
<feature type="compositionally biased region" description="Gly residues" evidence="5">
    <location>
        <begin position="195"/>
        <end position="205"/>
    </location>
</feature>
<dbReference type="PROSITE" id="PS50901">
    <property type="entry name" value="FTSK"/>
    <property type="match status" value="1"/>
</dbReference>
<dbReference type="Gene3D" id="2.60.200.20">
    <property type="match status" value="1"/>
</dbReference>
<dbReference type="InterPro" id="IPR003593">
    <property type="entry name" value="AAA+_ATPase"/>
</dbReference>
<protein>
    <submittedName>
        <fullName evidence="8">FtsK/SpoIIIE domain-containing protein</fullName>
    </submittedName>
</protein>
<keyword evidence="1" id="KW-0597">Phosphoprotein</keyword>
<feature type="region of interest" description="Disordered" evidence="5">
    <location>
        <begin position="835"/>
        <end position="1091"/>
    </location>
</feature>
<dbReference type="InterPro" id="IPR027417">
    <property type="entry name" value="P-loop_NTPase"/>
</dbReference>
<sequence length="1270" mass="126477">MQIRLTVLAPHAGHGVGRACDVLVTAPAGTELAAVASSLAAAVSGPDTPASSGATVLYAGGERLDTRRCLLGEPPLVDGAVLSLQVPGAQDGGGEDAPARLHVVAGPDAGGVHLLHGGAIRIGRSVDADVPLDDPDVSRSHCTVTVGADGRVTVTDEGSTNGTTLDGVAVGPRPVRFPPGSVLRVGESALRLTGPGTGSGAGPGGSEQPLPTAPDGEGHLRVTRPAEAGGHGLGGATGAGAAAGGAWDTDTGTGLGGGTGPGAGSGAGARTSGGAGAGGYAPPHETAGASDATHGGGHGARSAPDPAHGGGHARAEEPGEAEAGIEAHSRTRQIRRRGLGAWARRLAGGREETASAEYGVAPVPAFAGARPDPASGAGASPDTWPDPAAVLLTALGPGPRLWERDLDHPEALVVRLGTTDRAELSGVPVTVGLREAGSLGLAGPAPRLAGLARSVVAQLAALHSPGDLEIVLVSADRNRPLDERRRAWGWLGWLPHVRPAHGQDCRLLLAYDRDQAQARLTELTRRLDDGPLGPGWASADRAAVAEAAARHEGPATVVVLDGDPGSAALRETAARLAGAGAAAGIHLICLAEAPSASPASPVAATYEEACAASFAFRECGAAALLSGDVATALRLLRTVGGRAAGHGTVGVVDAVSAAWADRFGRALAPLRTETAGGTGQGRAAAALPPAARLLDELGLARATPASLMARWASSSDGTAVLGAGPRGPVAVDLTKEGPHLLIEGPAGSGRTELLRSVAASLAAGGRPDRLGLLLVDGAGGERGEGLAACTELPHVTEHLVASDPVRMREFAQALGAELKRRAELLGDSHFADRRSGRLIGQRTASPAESLPAPARVGARIPDARTGASDLDGTGSGRTGRSPAGTAVGAGAGGSTAAGAGGGSARPGSGPASGPDSGHGSGSRGDRTPPPGSDLLGDRPSGRTLHVAPDGAVGDTPSGRLPRPAATPLTDRTPAPGSDLLGDRPSGRAHRPGPAPSTDRTPTPGTDLLGDRPSGRTYRTPSGAVYDPTGGPSYRSTPPPGSDLLAERPSSRTLRADSGRADDRGDLPDPGEPGHRAGSQLPGARSGPPAEGAGALPRLVVLVDDFDALVAPPLGAPGRPAAGSVVRALEAVARHGARLGVHLVATSARPDRTADTELAHGARLRIVLDAPPAVPGPEGPQPGRGRLGHPDGRVTPFQGGRVTGRIPRTATLRPTVVPLEWERMGDPPTRRPVRELGNGPTDLALLASALDRAARSVEAAPVPPLTSPTHA</sequence>
<dbReference type="Gene3D" id="3.40.50.300">
    <property type="entry name" value="P-loop containing nucleotide triphosphate hydrolases"/>
    <property type="match status" value="3"/>
</dbReference>
<feature type="compositionally biased region" description="Gly residues" evidence="5">
    <location>
        <begin position="253"/>
        <end position="279"/>
    </location>
</feature>
<dbReference type="SUPFAM" id="SSF52540">
    <property type="entry name" value="P-loop containing nucleoside triphosphate hydrolases"/>
    <property type="match status" value="1"/>
</dbReference>
<dbReference type="RefSeq" id="WP_345492361.1">
    <property type="nucleotide sequence ID" value="NZ_BAAAWU010000001.1"/>
</dbReference>
<evidence type="ECO:0000313" key="9">
    <source>
        <dbReference type="Proteomes" id="UP001589716"/>
    </source>
</evidence>
<feature type="compositionally biased region" description="Gly residues" evidence="5">
    <location>
        <begin position="229"/>
        <end position="243"/>
    </location>
</feature>
<dbReference type="SUPFAM" id="SSF49879">
    <property type="entry name" value="SMAD/FHA domain"/>
    <property type="match status" value="1"/>
</dbReference>
<reference evidence="8 9" key="1">
    <citation type="submission" date="2024-09" db="EMBL/GenBank/DDBJ databases">
        <authorList>
            <person name="Sun Q."/>
            <person name="Mori K."/>
        </authorList>
    </citation>
    <scope>NUCLEOTIDE SEQUENCE [LARGE SCALE GENOMIC DNA]</scope>
    <source>
        <strain evidence="8 9">JCM 4414</strain>
    </source>
</reference>
<feature type="compositionally biased region" description="Gly residues" evidence="5">
    <location>
        <begin position="887"/>
        <end position="904"/>
    </location>
</feature>
<evidence type="ECO:0000256" key="1">
    <source>
        <dbReference type="ARBA" id="ARBA00022553"/>
    </source>
</evidence>
<feature type="domain" description="FtsK" evidence="7">
    <location>
        <begin position="726"/>
        <end position="1176"/>
    </location>
</feature>
<evidence type="ECO:0000259" key="7">
    <source>
        <dbReference type="PROSITE" id="PS50901"/>
    </source>
</evidence>
<name>A0ABV5QSR7_9ACTN</name>